<keyword evidence="2 9" id="KW-0732">Signal</keyword>
<feature type="domain" description="EGF-like" evidence="10">
    <location>
        <begin position="311"/>
        <end position="351"/>
    </location>
</feature>
<dbReference type="FunFam" id="2.60.120.200:FF:000012">
    <property type="entry name" value="neuronal pentraxin receptor"/>
    <property type="match status" value="1"/>
</dbReference>
<dbReference type="SUPFAM" id="SSF49265">
    <property type="entry name" value="Fibronectin type III"/>
    <property type="match status" value="1"/>
</dbReference>
<dbReference type="Gene3D" id="2.60.40.3210">
    <property type="entry name" value="Zona pellucida, ZP-N domain"/>
    <property type="match status" value="1"/>
</dbReference>
<organism evidence="14 16">
    <name type="scientific">Branchiostoma floridae</name>
    <name type="common">Florida lancelet</name>
    <name type="synonym">Amphioxus</name>
    <dbReference type="NCBI Taxonomy" id="7739"/>
    <lineage>
        <taxon>Eukaryota</taxon>
        <taxon>Metazoa</taxon>
        <taxon>Chordata</taxon>
        <taxon>Cephalochordata</taxon>
        <taxon>Leptocardii</taxon>
        <taxon>Amphioxiformes</taxon>
        <taxon>Branchiostomatidae</taxon>
        <taxon>Branchiostoma</taxon>
    </lineage>
</organism>
<dbReference type="InterPro" id="IPR055355">
    <property type="entry name" value="ZP-C"/>
</dbReference>
<evidence type="ECO:0000259" key="12">
    <source>
        <dbReference type="PROSITE" id="PS51034"/>
    </source>
</evidence>
<dbReference type="PRINTS" id="PR00895">
    <property type="entry name" value="PENTAXIN"/>
</dbReference>
<dbReference type="SMART" id="SM00159">
    <property type="entry name" value="PTX"/>
    <property type="match status" value="1"/>
</dbReference>
<dbReference type="InterPro" id="IPR024731">
    <property type="entry name" value="NELL2-like_EGF"/>
</dbReference>
<evidence type="ECO:0000259" key="10">
    <source>
        <dbReference type="PROSITE" id="PS50026"/>
    </source>
</evidence>
<evidence type="ECO:0000256" key="5">
    <source>
        <dbReference type="ARBA" id="ARBA00023157"/>
    </source>
</evidence>
<dbReference type="PROSITE" id="PS51828">
    <property type="entry name" value="PTX_2"/>
    <property type="match status" value="1"/>
</dbReference>
<dbReference type="OMA" id="ATCTHTT"/>
<dbReference type="SMART" id="SM00181">
    <property type="entry name" value="EGF"/>
    <property type="match status" value="3"/>
</dbReference>
<keyword evidence="3" id="KW-0677">Repeat</keyword>
<dbReference type="PROSITE" id="PS50026">
    <property type="entry name" value="EGF_3"/>
    <property type="match status" value="3"/>
</dbReference>
<dbReference type="Pfam" id="PF00354">
    <property type="entry name" value="Pentaxin"/>
    <property type="match status" value="1"/>
</dbReference>
<keyword evidence="14" id="KW-1185">Reference proteome</keyword>
<evidence type="ECO:0000256" key="6">
    <source>
        <dbReference type="ARBA" id="ARBA00023180"/>
    </source>
</evidence>
<dbReference type="CDD" id="cd00054">
    <property type="entry name" value="EGF_CA"/>
    <property type="match status" value="3"/>
</dbReference>
<dbReference type="SMART" id="SM00241">
    <property type="entry name" value="ZP"/>
    <property type="match status" value="1"/>
</dbReference>
<dbReference type="InterPro" id="IPR000152">
    <property type="entry name" value="EGF-type_Asp/Asn_hydroxyl_site"/>
</dbReference>
<feature type="domain" description="Pentraxin (PTX)" evidence="13">
    <location>
        <begin position="27"/>
        <end position="228"/>
    </location>
</feature>
<feature type="transmembrane region" description="Helical" evidence="8">
    <location>
        <begin position="749"/>
        <end position="772"/>
    </location>
</feature>
<dbReference type="AlphaFoldDB" id="A0A9J7L9J0"/>
<dbReference type="Pfam" id="PF07645">
    <property type="entry name" value="EGF_CA"/>
    <property type="match status" value="2"/>
</dbReference>
<dbReference type="InterPro" id="IPR001759">
    <property type="entry name" value="PTX_dom"/>
</dbReference>
<dbReference type="PANTHER" id="PTHR14002:SF43">
    <property type="entry name" value="DELTA-LIKE PROTEIN"/>
    <property type="match status" value="1"/>
</dbReference>
<keyword evidence="6" id="KW-0325">Glycoprotein</keyword>
<keyword evidence="8" id="KW-0812">Transmembrane</keyword>
<evidence type="ECO:0000256" key="2">
    <source>
        <dbReference type="ARBA" id="ARBA00022729"/>
    </source>
</evidence>
<dbReference type="RefSeq" id="XP_035678060.1">
    <property type="nucleotide sequence ID" value="XM_035822167.1"/>
</dbReference>
<feature type="signal peptide" evidence="9">
    <location>
        <begin position="1"/>
        <end position="23"/>
    </location>
</feature>
<dbReference type="FunFam" id="2.10.25.10:FF:000038">
    <property type="entry name" value="Fibrillin 2"/>
    <property type="match status" value="3"/>
</dbReference>
<evidence type="ECO:0000313" key="14">
    <source>
        <dbReference type="Proteomes" id="UP000001554"/>
    </source>
</evidence>
<comment type="caution">
    <text evidence="7">Lacks conserved residue(s) required for the propagation of feature annotation.</text>
</comment>
<dbReference type="Pfam" id="PF00100">
    <property type="entry name" value="Zona_pellucida"/>
    <property type="match status" value="1"/>
</dbReference>
<dbReference type="SMART" id="SM00060">
    <property type="entry name" value="FN3"/>
    <property type="match status" value="1"/>
</dbReference>
<dbReference type="PROSITE" id="PS01186">
    <property type="entry name" value="EGF_2"/>
    <property type="match status" value="3"/>
</dbReference>
<dbReference type="InterPro" id="IPR049883">
    <property type="entry name" value="NOTCH1_EGF-like"/>
</dbReference>
<name>A0A9J7L9J0_BRAFL</name>
<dbReference type="InterPro" id="IPR003961">
    <property type="entry name" value="FN3_dom"/>
</dbReference>
<dbReference type="CDD" id="cd00063">
    <property type="entry name" value="FN3"/>
    <property type="match status" value="1"/>
</dbReference>
<dbReference type="KEGG" id="bfo:118416888"/>
<evidence type="ECO:0000256" key="8">
    <source>
        <dbReference type="SAM" id="Phobius"/>
    </source>
</evidence>
<dbReference type="RefSeq" id="XP_035678059.1">
    <property type="nucleotide sequence ID" value="XM_035822166.1"/>
</dbReference>
<dbReference type="InterPro" id="IPR013320">
    <property type="entry name" value="ConA-like_dom_sf"/>
</dbReference>
<dbReference type="PROSITE" id="PS01187">
    <property type="entry name" value="EGF_CA"/>
    <property type="match status" value="1"/>
</dbReference>
<evidence type="ECO:0000256" key="1">
    <source>
        <dbReference type="ARBA" id="ARBA00022536"/>
    </source>
</evidence>
<feature type="domain" description="EGF-like" evidence="10">
    <location>
        <begin position="270"/>
        <end position="310"/>
    </location>
</feature>
<dbReference type="PROSITE" id="PS50853">
    <property type="entry name" value="FN3"/>
    <property type="match status" value="1"/>
</dbReference>
<dbReference type="InterPro" id="IPR001881">
    <property type="entry name" value="EGF-like_Ca-bd_dom"/>
</dbReference>
<dbReference type="Proteomes" id="UP000001554">
    <property type="component" value="Chromosome 5"/>
</dbReference>
<dbReference type="InterPro" id="IPR018097">
    <property type="entry name" value="EGF_Ca-bd_CS"/>
</dbReference>
<evidence type="ECO:0000259" key="13">
    <source>
        <dbReference type="PROSITE" id="PS51828"/>
    </source>
</evidence>
<dbReference type="PANTHER" id="PTHR14002">
    <property type="entry name" value="ENDOGLIN/TGF-BETA RECEPTOR TYPE III"/>
    <property type="match status" value="1"/>
</dbReference>
<evidence type="ECO:0000256" key="9">
    <source>
        <dbReference type="SAM" id="SignalP"/>
    </source>
</evidence>
<keyword evidence="8" id="KW-0472">Membrane</keyword>
<dbReference type="InterPro" id="IPR009030">
    <property type="entry name" value="Growth_fac_rcpt_cys_sf"/>
</dbReference>
<dbReference type="GO" id="GO:0005509">
    <property type="term" value="F:calcium ion binding"/>
    <property type="evidence" value="ECO:0007669"/>
    <property type="project" value="InterPro"/>
</dbReference>
<evidence type="ECO:0000313" key="15">
    <source>
        <dbReference type="RefSeq" id="XP_035678059.1"/>
    </source>
</evidence>
<dbReference type="Gene3D" id="2.60.40.4100">
    <property type="entry name" value="Zona pellucida, ZP-C domain"/>
    <property type="match status" value="1"/>
</dbReference>
<sequence length="811" mass="86778">MGPRVAVPVGLLVLLAMAAGGTAQDNLQKITFPAPRSVSNYARLGTTLAQDLSSFTLCLQMRTDMSSTSHAGVVSYAVQENHNELLILNKGRGISELFVQGGKGADLGALPVWDGEWHAVCATWRSTDGAWQVYTDGVLQASGSGLKVGGKVRSGGTWILAQDQETVGGGFDPNQAFSGELSQVNLWDRVLTPAEVGPDSCGQHGNVIDWATTNIEVFGLATSDEYICDVDECADGTDNCHAQATCTNTDGSFTCDCTEGYSGNGVNCTDVDECADGTHNCHAQATCTNTDGSFICECTNGYGGDGVTCADIDECANGTHNCHEDATCSNTDGGFDCTCIEGYTGDGVTCTGLSDLVFTDVGMDYMTLSWTAPVDLNITRYRLRYRHAGASHRDLSPPPSPGDTAATVPGLWADTEYTFTLTAFGDGDQEVGEISGTETTAEVIVNVECHEDHMTVTFPRAALPAVDVDNMHLLDASCGATVTDTEVTLRAGLQDCGTIQDSSEADKFIFTNEAIANQLTSDNGAVRGTPFSKRFRCEFLRQYVVSQGREVLYNIPSPRVQVVDAENSFTFEMHMFTSSDFTATYNSDDYPVQVTSADRLHFGLSVNSPLNDLELFALRCLATPSTDPDDSPSVSIIQDGCDVDTTLQLDTERSNDMALYYSIQSFTFPNIDDPSLVYIHCTMVVCFQSDPDSRCSQGCIPSSRRRRAVPDLSGARVRRASETDHITTISQGPFKVENGQEEAAPLPTVGIAVGTAAGIAGVLLVVAAAFLVRKKRGRGAKEQAEDRVGFDNYSFELWGKDKAASATPKPE</sequence>
<dbReference type="Gene3D" id="2.10.25.10">
    <property type="entry name" value="Laminin"/>
    <property type="match status" value="3"/>
</dbReference>
<dbReference type="Pfam" id="PF00041">
    <property type="entry name" value="fn3"/>
    <property type="match status" value="1"/>
</dbReference>
<dbReference type="InterPro" id="IPR013783">
    <property type="entry name" value="Ig-like_fold"/>
</dbReference>
<accession>A0A9J7L9J0</accession>
<feature type="chain" id="PRO_5044698916" evidence="9">
    <location>
        <begin position="24"/>
        <end position="811"/>
    </location>
</feature>
<dbReference type="PROSITE" id="PS51034">
    <property type="entry name" value="ZP_2"/>
    <property type="match status" value="1"/>
</dbReference>
<dbReference type="GeneID" id="118416888"/>
<keyword evidence="1 7" id="KW-0245">EGF-like domain</keyword>
<reference evidence="14" key="1">
    <citation type="journal article" date="2020" name="Nat. Ecol. Evol.">
        <title>Deeply conserved synteny resolves early events in vertebrate evolution.</title>
        <authorList>
            <person name="Simakov O."/>
            <person name="Marletaz F."/>
            <person name="Yue J.X."/>
            <person name="O'Connell B."/>
            <person name="Jenkins J."/>
            <person name="Brandt A."/>
            <person name="Calef R."/>
            <person name="Tung C.H."/>
            <person name="Huang T.K."/>
            <person name="Schmutz J."/>
            <person name="Satoh N."/>
            <person name="Yu J.K."/>
            <person name="Putnam N.H."/>
            <person name="Green R.E."/>
            <person name="Rokhsar D.S."/>
        </authorList>
    </citation>
    <scope>NUCLEOTIDE SEQUENCE [LARGE SCALE GENOMIC DNA]</scope>
    <source>
        <strain evidence="14">S238N-H82</strain>
    </source>
</reference>
<gene>
    <name evidence="15 16" type="primary">LOC118416888</name>
</gene>
<feature type="domain" description="ZP" evidence="12">
    <location>
        <begin position="448"/>
        <end position="702"/>
    </location>
</feature>
<feature type="domain" description="Fibronectin type-III" evidence="11">
    <location>
        <begin position="352"/>
        <end position="443"/>
    </location>
</feature>
<dbReference type="SUPFAM" id="SSF49899">
    <property type="entry name" value="Concanavalin A-like lectins/glucanases"/>
    <property type="match status" value="1"/>
</dbReference>
<feature type="domain" description="EGF-like" evidence="10">
    <location>
        <begin position="229"/>
        <end position="269"/>
    </location>
</feature>
<dbReference type="InterPro" id="IPR000742">
    <property type="entry name" value="EGF"/>
</dbReference>
<evidence type="ECO:0000256" key="3">
    <source>
        <dbReference type="ARBA" id="ARBA00022737"/>
    </source>
</evidence>
<dbReference type="Gene3D" id="2.60.120.200">
    <property type="match status" value="1"/>
</dbReference>
<dbReference type="InterPro" id="IPR036116">
    <property type="entry name" value="FN3_sf"/>
</dbReference>
<evidence type="ECO:0000313" key="16">
    <source>
        <dbReference type="RefSeq" id="XP_035678060.1"/>
    </source>
</evidence>
<proteinExistence type="predicted"/>
<dbReference type="SMART" id="SM00179">
    <property type="entry name" value="EGF_CA"/>
    <property type="match status" value="3"/>
</dbReference>
<evidence type="ECO:0000259" key="11">
    <source>
        <dbReference type="PROSITE" id="PS50853"/>
    </source>
</evidence>
<reference evidence="15 16" key="2">
    <citation type="submission" date="2025-04" db="UniProtKB">
        <authorList>
            <consortium name="RefSeq"/>
        </authorList>
    </citation>
    <scope>IDENTIFICATION</scope>
    <source>
        <strain evidence="15 16">S238N-H82</strain>
        <tissue evidence="15 16">Testes</tissue>
    </source>
</reference>
<keyword evidence="8" id="KW-1133">Transmembrane helix</keyword>
<dbReference type="PROSITE" id="PS00010">
    <property type="entry name" value="ASX_HYDROXYL"/>
    <property type="match status" value="3"/>
</dbReference>
<dbReference type="Pfam" id="PF12947">
    <property type="entry name" value="EGF_3"/>
    <property type="match status" value="1"/>
</dbReference>
<dbReference type="InterPro" id="IPR042235">
    <property type="entry name" value="ZP-C_dom"/>
</dbReference>
<keyword evidence="4" id="KW-0106">Calcium</keyword>
<evidence type="ECO:0000256" key="7">
    <source>
        <dbReference type="PROSITE-ProRule" id="PRU00076"/>
    </source>
</evidence>
<dbReference type="Gene3D" id="2.60.40.10">
    <property type="entry name" value="Immunoglobulins"/>
    <property type="match status" value="1"/>
</dbReference>
<evidence type="ECO:0000256" key="4">
    <source>
        <dbReference type="ARBA" id="ARBA00022837"/>
    </source>
</evidence>
<dbReference type="InterPro" id="IPR001507">
    <property type="entry name" value="ZP_dom"/>
</dbReference>
<protein>
    <submittedName>
        <fullName evidence="15 16">Uromodulin-like isoform X1</fullName>
    </submittedName>
</protein>
<keyword evidence="5" id="KW-1015">Disulfide bond</keyword>
<dbReference type="SUPFAM" id="SSF57184">
    <property type="entry name" value="Growth factor receptor domain"/>
    <property type="match status" value="1"/>
</dbReference>